<dbReference type="Proteomes" id="UP000234198">
    <property type="component" value="Unassembled WGS sequence"/>
</dbReference>
<sequence>MTDPRSSLPAPTGVPQPFEVPASAAPTMPAPTSGVFAPSPAYAAAPNPKRPVLSTHGRIAAWLVLAVKLIFIVNRFIPYSSERLEYYFDRFTDVMFWTWLLLDLVIVVFLFLYVRLGIKPLRYVAAAIVLVDYFIILPVWIHFLGGDWLIAFTPPEWEVGEVVASLRSLFMWVLKWLCVASSFVLVIPDRKVPTVSQQGAVPAPGAAPVGYYPHAAAPAQPAAPQGAPVQMPTTQPAPPQGAPVQVQASGPVLAPPSGAPLVPGTPADPA</sequence>
<comment type="caution">
    <text evidence="3">The sequence shown here is derived from an EMBL/GenBank/DDBJ whole genome shotgun (WGS) entry which is preliminary data.</text>
</comment>
<feature type="transmembrane region" description="Helical" evidence="2">
    <location>
        <begin position="97"/>
        <end position="116"/>
    </location>
</feature>
<proteinExistence type="predicted"/>
<organism evidence="3 4">
    <name type="scientific">Schaalia odontolytica</name>
    <dbReference type="NCBI Taxonomy" id="1660"/>
    <lineage>
        <taxon>Bacteria</taxon>
        <taxon>Bacillati</taxon>
        <taxon>Actinomycetota</taxon>
        <taxon>Actinomycetes</taxon>
        <taxon>Actinomycetales</taxon>
        <taxon>Actinomycetaceae</taxon>
        <taxon>Schaalia</taxon>
    </lineage>
</organism>
<keyword evidence="2" id="KW-0812">Transmembrane</keyword>
<gene>
    <name evidence="3" type="ORF">CYJ22_07330</name>
</gene>
<dbReference type="RefSeq" id="WP_101602147.1">
    <property type="nucleotide sequence ID" value="NZ_PKKM01000009.1"/>
</dbReference>
<evidence type="ECO:0000256" key="2">
    <source>
        <dbReference type="SAM" id="Phobius"/>
    </source>
</evidence>
<evidence type="ECO:0000313" key="3">
    <source>
        <dbReference type="EMBL" id="PKY64173.1"/>
    </source>
</evidence>
<evidence type="ECO:0000256" key="1">
    <source>
        <dbReference type="SAM" id="MobiDB-lite"/>
    </source>
</evidence>
<keyword evidence="2" id="KW-0472">Membrane</keyword>
<dbReference type="AlphaFoldDB" id="A0A2I1HZC5"/>
<feature type="compositionally biased region" description="Low complexity" evidence="1">
    <location>
        <begin position="217"/>
        <end position="234"/>
    </location>
</feature>
<feature type="transmembrane region" description="Helical" evidence="2">
    <location>
        <begin position="123"/>
        <end position="144"/>
    </location>
</feature>
<evidence type="ECO:0000313" key="4">
    <source>
        <dbReference type="Proteomes" id="UP000234198"/>
    </source>
</evidence>
<dbReference type="EMBL" id="PKKM01000009">
    <property type="protein sequence ID" value="PKY64173.1"/>
    <property type="molecule type" value="Genomic_DNA"/>
</dbReference>
<feature type="transmembrane region" description="Helical" evidence="2">
    <location>
        <begin position="59"/>
        <end position="77"/>
    </location>
</feature>
<name>A0A2I1HZC5_9ACTO</name>
<feature type="transmembrane region" description="Helical" evidence="2">
    <location>
        <begin position="164"/>
        <end position="187"/>
    </location>
</feature>
<reference evidence="3 4" key="1">
    <citation type="submission" date="2017-12" db="EMBL/GenBank/DDBJ databases">
        <title>Phylogenetic diversity of female urinary microbiome.</title>
        <authorList>
            <person name="Thomas-White K."/>
            <person name="Wolfe A.J."/>
        </authorList>
    </citation>
    <scope>NUCLEOTIDE SEQUENCE [LARGE SCALE GENOMIC DNA]</scope>
    <source>
        <strain evidence="3 4">UMB0018</strain>
    </source>
</reference>
<keyword evidence="2" id="KW-1133">Transmembrane helix</keyword>
<feature type="region of interest" description="Disordered" evidence="1">
    <location>
        <begin position="1"/>
        <end position="26"/>
    </location>
</feature>
<accession>A0A2I1HZC5</accession>
<protein>
    <submittedName>
        <fullName evidence="3">Uncharacterized protein</fullName>
    </submittedName>
</protein>
<feature type="region of interest" description="Disordered" evidence="1">
    <location>
        <begin position="217"/>
        <end position="270"/>
    </location>
</feature>